<dbReference type="Proteomes" id="UP000519004">
    <property type="component" value="Unassembled WGS sequence"/>
</dbReference>
<reference evidence="2 3" key="1">
    <citation type="submission" date="2020-08" db="EMBL/GenBank/DDBJ databases">
        <title>Genomic Encyclopedia of Type Strains, Phase IV (KMG-IV): sequencing the most valuable type-strain genomes for metagenomic binning, comparative biology and taxonomic classification.</title>
        <authorList>
            <person name="Goeker M."/>
        </authorList>
    </citation>
    <scope>NUCLEOTIDE SEQUENCE [LARGE SCALE GENOMIC DNA]</scope>
    <source>
        <strain evidence="2 3">DSM 25897</strain>
    </source>
</reference>
<dbReference type="PANTHER" id="PTHR43610">
    <property type="entry name" value="BLL6696 PROTEIN"/>
    <property type="match status" value="1"/>
</dbReference>
<feature type="domain" description="N-acetyltransferase" evidence="1">
    <location>
        <begin position="16"/>
        <end position="153"/>
    </location>
</feature>
<gene>
    <name evidence="2" type="ORF">HNQ58_002215</name>
</gene>
<keyword evidence="3" id="KW-1185">Reference proteome</keyword>
<keyword evidence="2" id="KW-0808">Transferase</keyword>
<organism evidence="2 3">
    <name type="scientific">Rehaibacterium terrae</name>
    <dbReference type="NCBI Taxonomy" id="1341696"/>
    <lineage>
        <taxon>Bacteria</taxon>
        <taxon>Pseudomonadati</taxon>
        <taxon>Pseudomonadota</taxon>
        <taxon>Gammaproteobacteria</taxon>
        <taxon>Lysobacterales</taxon>
        <taxon>Lysobacteraceae</taxon>
        <taxon>Rehaibacterium</taxon>
    </lineage>
</organism>
<dbReference type="AlphaFoldDB" id="A0A7W7Y1D1"/>
<proteinExistence type="predicted"/>
<evidence type="ECO:0000259" key="1">
    <source>
        <dbReference type="Pfam" id="PF13302"/>
    </source>
</evidence>
<comment type="caution">
    <text evidence="2">The sequence shown here is derived from an EMBL/GenBank/DDBJ whole genome shotgun (WGS) entry which is preliminary data.</text>
</comment>
<protein>
    <submittedName>
        <fullName evidence="2">RimJ/RimL family protein N-acetyltransferase</fullName>
    </submittedName>
</protein>
<dbReference type="EMBL" id="JACHHX010000017">
    <property type="protein sequence ID" value="MBB5016302.1"/>
    <property type="molecule type" value="Genomic_DNA"/>
</dbReference>
<accession>A0A7W7Y1D1</accession>
<sequence>MSAWLQPLTLKGRHVSLEPLSPAHAPALALAAADGELHRLWYTSVPGPHEVEAYVQKALAQQDAGLALPFAVRDAQGDIVGSTRYCNADAANRRVEIGYTWYARRVQRTALNTEAKRLLLAHAFETLGCIAVEFRTHWHNRRSREAIARLGARQDGVLRNHMIMPDGTYRDTVVFSIIASEWPTVRRGLDWRLEQGGRGDA</sequence>
<dbReference type="InterPro" id="IPR016181">
    <property type="entry name" value="Acyl_CoA_acyltransferase"/>
</dbReference>
<name>A0A7W7Y1D1_9GAMM</name>
<evidence type="ECO:0000313" key="3">
    <source>
        <dbReference type="Proteomes" id="UP000519004"/>
    </source>
</evidence>
<dbReference type="GO" id="GO:0016747">
    <property type="term" value="F:acyltransferase activity, transferring groups other than amino-acyl groups"/>
    <property type="evidence" value="ECO:0007669"/>
    <property type="project" value="InterPro"/>
</dbReference>
<dbReference type="InterPro" id="IPR000182">
    <property type="entry name" value="GNAT_dom"/>
</dbReference>
<evidence type="ECO:0000313" key="2">
    <source>
        <dbReference type="EMBL" id="MBB5016302.1"/>
    </source>
</evidence>
<dbReference type="PANTHER" id="PTHR43610:SF1">
    <property type="entry name" value="N-ACETYLTRANSFERASE DOMAIN-CONTAINING PROTEIN"/>
    <property type="match status" value="1"/>
</dbReference>
<dbReference type="RefSeq" id="WP_183948970.1">
    <property type="nucleotide sequence ID" value="NZ_JACHHX010000017.1"/>
</dbReference>
<dbReference type="Gene3D" id="3.40.630.30">
    <property type="match status" value="1"/>
</dbReference>
<dbReference type="SUPFAM" id="SSF55729">
    <property type="entry name" value="Acyl-CoA N-acyltransferases (Nat)"/>
    <property type="match status" value="1"/>
</dbReference>
<dbReference type="Pfam" id="PF13302">
    <property type="entry name" value="Acetyltransf_3"/>
    <property type="match status" value="1"/>
</dbReference>